<dbReference type="InterPro" id="IPR017961">
    <property type="entry name" value="DNA_pol_Y-fam_little_finger"/>
</dbReference>
<dbReference type="InterPro" id="IPR036775">
    <property type="entry name" value="DNA_pol_Y-fam_lit_finger_sf"/>
</dbReference>
<dbReference type="Gene3D" id="3.40.1170.60">
    <property type="match status" value="1"/>
</dbReference>
<dbReference type="SUPFAM" id="SSF100879">
    <property type="entry name" value="Lesion bypass DNA polymerase (Y-family), little finger domain"/>
    <property type="match status" value="1"/>
</dbReference>
<dbReference type="EMBL" id="AP019695">
    <property type="protein sequence ID" value="BBK22088.1"/>
    <property type="molecule type" value="Genomic_DNA"/>
</dbReference>
<dbReference type="GO" id="GO:0032259">
    <property type="term" value="P:methylation"/>
    <property type="evidence" value="ECO:0007669"/>
    <property type="project" value="UniProtKB-KW"/>
</dbReference>
<keyword evidence="4" id="KW-1185">Reference proteome</keyword>
<dbReference type="GO" id="GO:0005829">
    <property type="term" value="C:cytosol"/>
    <property type="evidence" value="ECO:0007669"/>
    <property type="project" value="TreeGrafter"/>
</dbReference>
<evidence type="ECO:0000313" key="3">
    <source>
        <dbReference type="EMBL" id="BBK22088.1"/>
    </source>
</evidence>
<evidence type="ECO:0000256" key="1">
    <source>
        <dbReference type="ARBA" id="ARBA00010945"/>
    </source>
</evidence>
<protein>
    <submittedName>
        <fullName evidence="3">DNA methylase</fullName>
    </submittedName>
</protein>
<dbReference type="InterPro" id="IPR050116">
    <property type="entry name" value="DNA_polymerase-Y"/>
</dbReference>
<dbReference type="GO" id="GO:0042276">
    <property type="term" value="P:error-prone translesion synthesis"/>
    <property type="evidence" value="ECO:0007669"/>
    <property type="project" value="TreeGrafter"/>
</dbReference>
<keyword evidence="3" id="KW-0489">Methyltransferase</keyword>
<dbReference type="AlphaFoldDB" id="A0A6N4TGS8"/>
<dbReference type="GO" id="GO:0003684">
    <property type="term" value="F:damaged DNA binding"/>
    <property type="evidence" value="ECO:0007669"/>
    <property type="project" value="InterPro"/>
</dbReference>
<accession>A0A6N4TGS8</accession>
<dbReference type="Gene3D" id="1.10.150.20">
    <property type="entry name" value="5' to 3' exonuclease, C-terminal subdomain"/>
    <property type="match status" value="1"/>
</dbReference>
<reference evidence="4" key="1">
    <citation type="submission" date="2019-05" db="EMBL/GenBank/DDBJ databases">
        <title>Complete genome sequencing of Absiella argi strain JCM 30884.</title>
        <authorList>
            <person name="Sakamoto M."/>
            <person name="Murakami T."/>
            <person name="Mori H."/>
        </authorList>
    </citation>
    <scope>NUCLEOTIDE SEQUENCE [LARGE SCALE GENOMIC DNA]</scope>
    <source>
        <strain evidence="4">JCM 30884</strain>
    </source>
</reference>
<dbReference type="GO" id="GO:0003887">
    <property type="term" value="F:DNA-directed DNA polymerase activity"/>
    <property type="evidence" value="ECO:0007669"/>
    <property type="project" value="TreeGrafter"/>
</dbReference>
<dbReference type="Pfam" id="PF00817">
    <property type="entry name" value="IMS"/>
    <property type="match status" value="1"/>
</dbReference>
<dbReference type="Proteomes" id="UP000464754">
    <property type="component" value="Chromosome"/>
</dbReference>
<dbReference type="SUPFAM" id="SSF56672">
    <property type="entry name" value="DNA/RNA polymerases"/>
    <property type="match status" value="1"/>
</dbReference>
<organism evidence="3 4">
    <name type="scientific">Amedibacterium intestinale</name>
    <dbReference type="NCBI Taxonomy" id="2583452"/>
    <lineage>
        <taxon>Bacteria</taxon>
        <taxon>Bacillati</taxon>
        <taxon>Bacillota</taxon>
        <taxon>Erysipelotrichia</taxon>
        <taxon>Erysipelotrichales</taxon>
        <taxon>Erysipelotrichaceae</taxon>
        <taxon>Amedibacterium</taxon>
    </lineage>
</organism>
<proteinExistence type="inferred from homology"/>
<dbReference type="GO" id="GO:0009432">
    <property type="term" value="P:SOS response"/>
    <property type="evidence" value="ECO:0007669"/>
    <property type="project" value="TreeGrafter"/>
</dbReference>
<comment type="similarity">
    <text evidence="1">Belongs to the DNA polymerase type-Y family.</text>
</comment>
<gene>
    <name evidence="3" type="ORF">Aargi30884_09910</name>
</gene>
<feature type="domain" description="UmuC" evidence="2">
    <location>
        <begin position="5"/>
        <end position="194"/>
    </location>
</feature>
<evidence type="ECO:0000259" key="2">
    <source>
        <dbReference type="PROSITE" id="PS50173"/>
    </source>
</evidence>
<dbReference type="PROSITE" id="PS50173">
    <property type="entry name" value="UMUC"/>
    <property type="match status" value="1"/>
</dbReference>
<dbReference type="Pfam" id="PF11799">
    <property type="entry name" value="IMS_C"/>
    <property type="match status" value="1"/>
</dbReference>
<dbReference type="InterPro" id="IPR043502">
    <property type="entry name" value="DNA/RNA_pol_sf"/>
</dbReference>
<dbReference type="GO" id="GO:0008168">
    <property type="term" value="F:methyltransferase activity"/>
    <property type="evidence" value="ECO:0007669"/>
    <property type="project" value="UniProtKB-KW"/>
</dbReference>
<dbReference type="InterPro" id="IPR001126">
    <property type="entry name" value="UmuC"/>
</dbReference>
<name>A0A6N4TGS8_9FIRM</name>
<sequence>MGKIYLCIDLKTFYASVECVERNKDPFQTALVVADPSRGKGAICLAISPYLKKIGIKNRCRIYEIPEDIPYITALPRMKLYMKYAADIYAVYLKYIAKEDIHVYSIDEAFLDVTPYLELYKMSSRELCEKIIQDIYETTGICATAGIGTNLYLAKVALDITAKHTKEHIAYLDEELYRKSLWHHKPLHDFWQVGRGIESRLAKYGIEDMYDIAHIDERLLYKEFGVNAEYLIDHAYGREPTTMQDIKQYRSAHTSLSSNQILFEDYAYEDALLVMKEMVEMLVLELTEKHLVTNHISLRIGYSDDSYPSTGKSRKFSLRTASCTYLTDAFVTLFKEAVNKHYLIRSIGIGFQDVVDECRESYTLFDDIEEREEEKKLQNTLVEIKQKYGKNAVLKGMNLLDKATARKRNALVGGHNAE</sequence>
<dbReference type="PANTHER" id="PTHR11076">
    <property type="entry name" value="DNA REPAIR POLYMERASE UMUC / TRANSFERASE FAMILY MEMBER"/>
    <property type="match status" value="1"/>
</dbReference>
<dbReference type="InterPro" id="IPR043128">
    <property type="entry name" value="Rev_trsase/Diguanyl_cyclase"/>
</dbReference>
<dbReference type="PANTHER" id="PTHR11076:SF35">
    <property type="entry name" value="DNA REPAIR PROTEIN HOMOLOG YOBH"/>
    <property type="match status" value="1"/>
</dbReference>
<dbReference type="Gene3D" id="3.30.70.270">
    <property type="match status" value="1"/>
</dbReference>
<dbReference type="RefSeq" id="WP_118277026.1">
    <property type="nucleotide sequence ID" value="NZ_AP019695.1"/>
</dbReference>
<dbReference type="GO" id="GO:0006281">
    <property type="term" value="P:DNA repair"/>
    <property type="evidence" value="ECO:0007669"/>
    <property type="project" value="InterPro"/>
</dbReference>
<keyword evidence="3" id="KW-0808">Transferase</keyword>
<evidence type="ECO:0000313" key="4">
    <source>
        <dbReference type="Proteomes" id="UP000464754"/>
    </source>
</evidence>
<dbReference type="KEGG" id="aarg:Aargi30884_09910"/>